<dbReference type="EMBL" id="FQXS01000032">
    <property type="protein sequence ID" value="SHI09554.1"/>
    <property type="molecule type" value="Genomic_DNA"/>
</dbReference>
<dbReference type="AlphaFoldDB" id="A0A1M5YCF2"/>
<dbReference type="Gene3D" id="3.40.50.620">
    <property type="entry name" value="HUPs"/>
    <property type="match status" value="2"/>
</dbReference>
<dbReference type="PANTHER" id="PTHR46268">
    <property type="entry name" value="STRESS RESPONSE PROTEIN NHAX"/>
    <property type="match status" value="1"/>
</dbReference>
<organism evidence="3 4">
    <name type="scientific">Desulfofustis glycolicus DSM 9705</name>
    <dbReference type="NCBI Taxonomy" id="1121409"/>
    <lineage>
        <taxon>Bacteria</taxon>
        <taxon>Pseudomonadati</taxon>
        <taxon>Thermodesulfobacteriota</taxon>
        <taxon>Desulfobulbia</taxon>
        <taxon>Desulfobulbales</taxon>
        <taxon>Desulfocapsaceae</taxon>
        <taxon>Desulfofustis</taxon>
    </lineage>
</organism>
<evidence type="ECO:0000313" key="4">
    <source>
        <dbReference type="Proteomes" id="UP000184139"/>
    </source>
</evidence>
<dbReference type="InterPro" id="IPR014729">
    <property type="entry name" value="Rossmann-like_a/b/a_fold"/>
</dbReference>
<comment type="similarity">
    <text evidence="1">Belongs to the universal stress protein A family.</text>
</comment>
<evidence type="ECO:0000313" key="3">
    <source>
        <dbReference type="EMBL" id="SHI09554.1"/>
    </source>
</evidence>
<reference evidence="3 4" key="1">
    <citation type="submission" date="2016-11" db="EMBL/GenBank/DDBJ databases">
        <authorList>
            <person name="Jaros S."/>
            <person name="Januszkiewicz K."/>
            <person name="Wedrychowicz H."/>
        </authorList>
    </citation>
    <scope>NUCLEOTIDE SEQUENCE [LARGE SCALE GENOMIC DNA]</scope>
    <source>
        <strain evidence="3 4">DSM 9705</strain>
    </source>
</reference>
<dbReference type="InterPro" id="IPR006016">
    <property type="entry name" value="UspA"/>
</dbReference>
<dbReference type="Pfam" id="PF00582">
    <property type="entry name" value="Usp"/>
    <property type="match status" value="2"/>
</dbReference>
<evidence type="ECO:0000259" key="2">
    <source>
        <dbReference type="Pfam" id="PF00582"/>
    </source>
</evidence>
<accession>A0A1M5YCF2</accession>
<dbReference type="OrthoDB" id="5430193at2"/>
<name>A0A1M5YCF2_9BACT</name>
<feature type="domain" description="UspA" evidence="2">
    <location>
        <begin position="5"/>
        <end position="150"/>
    </location>
</feature>
<feature type="domain" description="UspA" evidence="2">
    <location>
        <begin position="164"/>
        <end position="305"/>
    </location>
</feature>
<dbReference type="PANTHER" id="PTHR46268:SF6">
    <property type="entry name" value="UNIVERSAL STRESS PROTEIN UP12"/>
    <property type="match status" value="1"/>
</dbReference>
<keyword evidence="4" id="KW-1185">Reference proteome</keyword>
<dbReference type="RefSeq" id="WP_073378694.1">
    <property type="nucleotide sequence ID" value="NZ_FQXS01000032.1"/>
</dbReference>
<dbReference type="STRING" id="1121409.SAMN02745124_03851"/>
<sequence>MEDGNRKVLIAVNGSDDSMTAVRYISESLPKRGSELTLYQVMSAIPEEFWDLERDPVWIKKVEVIRSWEVEQKRRSSAFMEQARAVFETSGFPADAVSFKIGEQKEGIARDLISECKNNYDVLVIGRGESAHDTNMPLGGVTSKLLANVSSTSVWMMGGKPHSTRILIALDSSPRAIHLAEHAAKMFDCRKLSITLFHAVRGISVSMQGLESIFPDDYAKNITQDAQAKIDPIFDRAKSVLIEAGVAADNIAIKTVNGVSSRATAIVEEAAKTGCGTIVCGRRGVTQVADFSMGRVANKLTQLVHSQALCIVA</sequence>
<dbReference type="Proteomes" id="UP000184139">
    <property type="component" value="Unassembled WGS sequence"/>
</dbReference>
<protein>
    <submittedName>
        <fullName evidence="3">Nucleotide-binding universal stress protein, UspA family</fullName>
    </submittedName>
</protein>
<proteinExistence type="inferred from homology"/>
<dbReference type="SUPFAM" id="SSF52402">
    <property type="entry name" value="Adenine nucleotide alpha hydrolases-like"/>
    <property type="match status" value="2"/>
</dbReference>
<gene>
    <name evidence="3" type="ORF">SAMN02745124_03851</name>
</gene>
<dbReference type="CDD" id="cd00293">
    <property type="entry name" value="USP-like"/>
    <property type="match status" value="2"/>
</dbReference>
<evidence type="ECO:0000256" key="1">
    <source>
        <dbReference type="ARBA" id="ARBA00008791"/>
    </source>
</evidence>